<evidence type="ECO:0000256" key="1">
    <source>
        <dbReference type="SAM" id="MobiDB-lite"/>
    </source>
</evidence>
<feature type="region of interest" description="Disordered" evidence="1">
    <location>
        <begin position="216"/>
        <end position="247"/>
    </location>
</feature>
<dbReference type="AlphaFoldDB" id="A0A6J7C7G4"/>
<accession>A0A6J7C7G4</accession>
<evidence type="ECO:0000313" key="2">
    <source>
        <dbReference type="EMBL" id="CAB4853590.1"/>
    </source>
</evidence>
<name>A0A6J7C7G4_9ZZZZ</name>
<reference evidence="2" key="1">
    <citation type="submission" date="2020-05" db="EMBL/GenBank/DDBJ databases">
        <authorList>
            <person name="Chiriac C."/>
            <person name="Salcher M."/>
            <person name="Ghai R."/>
            <person name="Kavagutti S V."/>
        </authorList>
    </citation>
    <scope>NUCLEOTIDE SEQUENCE</scope>
</reference>
<proteinExistence type="predicted"/>
<feature type="compositionally biased region" description="Basic and acidic residues" evidence="1">
    <location>
        <begin position="216"/>
        <end position="233"/>
    </location>
</feature>
<sequence>MGVDDGLDGEPVRGERRTGVEPDPTEPQDAGAEDRERQVVRRHRFLPVTAPHTDDQHHGECSGAGIDVDDSAAGEVERTAFEQPAGGAEHPVGDDRVDDDRPHADEDRVGTELQAVSRGPRDQRWGDDGEHHLVRHEQQRRDDQCERPGVAGQRIRFGNTLHPRKVEVADEPVLAAERQREADRRPEHADEPHREHVLHEHAEDVLAAHHAAIEERESRCHEQHERCRNDHPRGGAGVNGHLKDPFG</sequence>
<feature type="region of interest" description="Disordered" evidence="1">
    <location>
        <begin position="1"/>
        <end position="194"/>
    </location>
</feature>
<gene>
    <name evidence="2" type="ORF">UFOPK3267_03122</name>
</gene>
<feature type="compositionally biased region" description="Basic and acidic residues" evidence="1">
    <location>
        <begin position="177"/>
        <end position="194"/>
    </location>
</feature>
<protein>
    <submittedName>
        <fullName evidence="2">Unannotated protein</fullName>
    </submittedName>
</protein>
<feature type="compositionally biased region" description="Basic and acidic residues" evidence="1">
    <location>
        <begin position="119"/>
        <end position="146"/>
    </location>
</feature>
<feature type="compositionally biased region" description="Basic and acidic residues" evidence="1">
    <location>
        <begin position="91"/>
        <end position="110"/>
    </location>
</feature>
<organism evidence="2">
    <name type="scientific">freshwater metagenome</name>
    <dbReference type="NCBI Taxonomy" id="449393"/>
    <lineage>
        <taxon>unclassified sequences</taxon>
        <taxon>metagenomes</taxon>
        <taxon>ecological metagenomes</taxon>
    </lineage>
</organism>
<dbReference type="EMBL" id="CAFBIY010000288">
    <property type="protein sequence ID" value="CAB4853590.1"/>
    <property type="molecule type" value="Genomic_DNA"/>
</dbReference>
<feature type="compositionally biased region" description="Basic and acidic residues" evidence="1">
    <location>
        <begin position="10"/>
        <end position="20"/>
    </location>
</feature>